<dbReference type="OrthoDB" id="971758at2759"/>
<keyword evidence="4" id="KW-1185">Reference proteome</keyword>
<dbReference type="PANTHER" id="PTHR33463">
    <property type="entry name" value="NB-ARC DOMAIN-CONTAINING PROTEIN-RELATED"/>
    <property type="match status" value="1"/>
</dbReference>
<dbReference type="EMBL" id="QEFC01002350">
    <property type="protein sequence ID" value="KAE9452757.1"/>
    <property type="molecule type" value="Genomic_DNA"/>
</dbReference>
<evidence type="ECO:0000313" key="4">
    <source>
        <dbReference type="Proteomes" id="UP000428333"/>
    </source>
</evidence>
<name>A0A6A4LDG7_9ERIC</name>
<sequence length="691" mass="79275">MLDRLICASRTPANERLFSRLELSYKYLEDEEAKRLFLLCCLFKEDEDIRINDLAMYGLGLSLFDGINEMGKARRRVFINNRFDLGDDCPRGYEYEAEDGSYYGRYTFPKNCKRMLGVNACDLILSYRGGIDSLLRRSDLLSLQGYGCHDLVRELLCQVLVDGLQQLKYLYISNCHVTQECLVNAMNPVQLSRAPAVFPILEVLWIDGLDKVREIPLSPIPAGSFGELTSIQVGGCSQLRHLFPLPIVGCLPQLTDLKIEYCDMMEEVIWREQREDVHVATNRIEFPRLKYLSLSWLRSLKGFCKGIDHIDFPQLKRLSLSHLGSFNNKENGLGESLEDEVEFPRLEKLVLCVLPNLVNVFPNVNTTLPKSTEHLHTPVQSQPLFNVKVTFPSLKVLILEELPNAREIFRSPIPAGSFGELTSIEVTECRQLRHLFPLPIGLPQLTDLMIKSCDMMEEVIWTEQREDVHVATNRVEFPKLESLSLRSLPSLKGFCRGIDHIDFPQLKHLDLYELGRDQMSCSQVSLPNLEVLKVRGLQNLERIGHGPLSMGSLSKLIQFTSELLPILQDLETLEVSCCELLEVVFELEAGVHSNELNPEILSPLKLVRLYDLPKLSYISKRDPTGFQYIQTLQIYNCDWLRYVFAPTVTKSIPQLRTLEYRPVGCYQELLQRRMDWVKVQWTKLSSPGWKN</sequence>
<reference evidence="3 4" key="1">
    <citation type="journal article" date="2019" name="Genome Biol. Evol.">
        <title>The Rhododendron genome and chromosomal organization provide insight into shared whole-genome duplications across the heath family (Ericaceae).</title>
        <authorList>
            <person name="Soza V.L."/>
            <person name="Lindsley D."/>
            <person name="Waalkes A."/>
            <person name="Ramage E."/>
            <person name="Patwardhan R.P."/>
            <person name="Burton J.N."/>
            <person name="Adey A."/>
            <person name="Kumar A."/>
            <person name="Qiu R."/>
            <person name="Shendure J."/>
            <person name="Hall B."/>
        </authorList>
    </citation>
    <scope>NUCLEOTIDE SEQUENCE [LARGE SCALE GENOMIC DNA]</scope>
    <source>
        <strain evidence="3">RSF 1966-606</strain>
    </source>
</reference>
<dbReference type="Gene3D" id="3.80.10.10">
    <property type="entry name" value="Ribonuclease Inhibitor"/>
    <property type="match status" value="2"/>
</dbReference>
<dbReference type="AlphaFoldDB" id="A0A6A4LDG7"/>
<dbReference type="SUPFAM" id="SSF52047">
    <property type="entry name" value="RNI-like"/>
    <property type="match status" value="1"/>
</dbReference>
<dbReference type="InterPro" id="IPR050905">
    <property type="entry name" value="Plant_NBS-LRR"/>
</dbReference>
<protein>
    <recommendedName>
        <fullName evidence="2">Disease resistance protein At4g27190-like leucine-rich repeats domain-containing protein</fullName>
    </recommendedName>
</protein>
<organism evidence="3 4">
    <name type="scientific">Rhododendron williamsianum</name>
    <dbReference type="NCBI Taxonomy" id="262921"/>
    <lineage>
        <taxon>Eukaryota</taxon>
        <taxon>Viridiplantae</taxon>
        <taxon>Streptophyta</taxon>
        <taxon>Embryophyta</taxon>
        <taxon>Tracheophyta</taxon>
        <taxon>Spermatophyta</taxon>
        <taxon>Magnoliopsida</taxon>
        <taxon>eudicotyledons</taxon>
        <taxon>Gunneridae</taxon>
        <taxon>Pentapetalae</taxon>
        <taxon>asterids</taxon>
        <taxon>Ericales</taxon>
        <taxon>Ericaceae</taxon>
        <taxon>Ericoideae</taxon>
        <taxon>Rhodoreae</taxon>
        <taxon>Rhododendron</taxon>
    </lineage>
</organism>
<evidence type="ECO:0000313" key="3">
    <source>
        <dbReference type="EMBL" id="KAE9452757.1"/>
    </source>
</evidence>
<dbReference type="Pfam" id="PF23247">
    <property type="entry name" value="LRR_RPS2"/>
    <property type="match status" value="2"/>
</dbReference>
<gene>
    <name evidence="3" type="ORF">C3L33_15341</name>
</gene>
<feature type="non-terminal residue" evidence="3">
    <location>
        <position position="1"/>
    </location>
</feature>
<dbReference type="Proteomes" id="UP000428333">
    <property type="component" value="Linkage Group LG09"/>
</dbReference>
<comment type="caution">
    <text evidence="3">The sequence shown here is derived from an EMBL/GenBank/DDBJ whole genome shotgun (WGS) entry which is preliminary data.</text>
</comment>
<proteinExistence type="predicted"/>
<feature type="domain" description="Disease resistance protein At4g27190-like leucine-rich repeats" evidence="2">
    <location>
        <begin position="554"/>
        <end position="660"/>
    </location>
</feature>
<keyword evidence="1" id="KW-0611">Plant defense</keyword>
<evidence type="ECO:0000259" key="2">
    <source>
        <dbReference type="Pfam" id="PF23247"/>
    </source>
</evidence>
<dbReference type="InterPro" id="IPR057135">
    <property type="entry name" value="At4g27190-like_LRR"/>
</dbReference>
<evidence type="ECO:0000256" key="1">
    <source>
        <dbReference type="ARBA" id="ARBA00022821"/>
    </source>
</evidence>
<dbReference type="InterPro" id="IPR032675">
    <property type="entry name" value="LRR_dom_sf"/>
</dbReference>
<accession>A0A6A4LDG7</accession>
<dbReference type="PANTHER" id="PTHR33463:SF218">
    <property type="entry name" value="DISEASE RESISTANCE PROTEIN RPS2-LIKE"/>
    <property type="match status" value="1"/>
</dbReference>
<feature type="domain" description="Disease resistance protein At4g27190-like leucine-rich repeats" evidence="2">
    <location>
        <begin position="219"/>
        <end position="321"/>
    </location>
</feature>